<gene>
    <name evidence="1" type="ORF">TOPH_09250</name>
</gene>
<comment type="caution">
    <text evidence="1">The sequence shown here is derived from an EMBL/GenBank/DDBJ whole genome shotgun (WGS) entry which is preliminary data.</text>
</comment>
<evidence type="ECO:0000313" key="2">
    <source>
        <dbReference type="Proteomes" id="UP000036947"/>
    </source>
</evidence>
<name>A0A0L0MXD3_TOLOC</name>
<organism evidence="1 2">
    <name type="scientific">Tolypocladium ophioglossoides (strain CBS 100239)</name>
    <name type="common">Snaketongue truffleclub</name>
    <name type="synonym">Elaphocordyceps ophioglossoides</name>
    <dbReference type="NCBI Taxonomy" id="1163406"/>
    <lineage>
        <taxon>Eukaryota</taxon>
        <taxon>Fungi</taxon>
        <taxon>Dikarya</taxon>
        <taxon>Ascomycota</taxon>
        <taxon>Pezizomycotina</taxon>
        <taxon>Sordariomycetes</taxon>
        <taxon>Hypocreomycetidae</taxon>
        <taxon>Hypocreales</taxon>
        <taxon>Ophiocordycipitaceae</taxon>
        <taxon>Tolypocladium</taxon>
    </lineage>
</organism>
<evidence type="ECO:0000313" key="1">
    <source>
        <dbReference type="EMBL" id="KND86125.1"/>
    </source>
</evidence>
<dbReference type="OrthoDB" id="3889179at2759"/>
<accession>A0A0L0MXD3</accession>
<dbReference type="Proteomes" id="UP000036947">
    <property type="component" value="Unassembled WGS sequence"/>
</dbReference>
<proteinExistence type="predicted"/>
<reference evidence="1 2" key="1">
    <citation type="journal article" date="2015" name="BMC Genomics">
        <title>The genome of the truffle-parasite Tolypocladium ophioglossoides and the evolution of antifungal peptaibiotics.</title>
        <authorList>
            <person name="Quandt C.A."/>
            <person name="Bushley K.E."/>
            <person name="Spatafora J.W."/>
        </authorList>
    </citation>
    <scope>NUCLEOTIDE SEQUENCE [LARGE SCALE GENOMIC DNA]</scope>
    <source>
        <strain evidence="1 2">CBS 100239</strain>
    </source>
</reference>
<protein>
    <submittedName>
        <fullName evidence="1">Uncharacterized protein</fullName>
    </submittedName>
</protein>
<dbReference type="EMBL" id="LFRF01000084">
    <property type="protein sequence ID" value="KND86125.1"/>
    <property type="molecule type" value="Genomic_DNA"/>
</dbReference>
<keyword evidence="2" id="KW-1185">Reference proteome</keyword>
<sequence length="59" mass="6625">MPEPTRTTNGEYKLLRYYTFEAIDFKRLMSWTARSGRLGIGGAFRTTAKAAVDVILPAN</sequence>
<dbReference type="AlphaFoldDB" id="A0A0L0MXD3"/>